<dbReference type="Proteomes" id="UP000198589">
    <property type="component" value="Unassembled WGS sequence"/>
</dbReference>
<sequence length="207" mass="22258">MSALARQTWIDQHVDIMVNELAELGLTARREPLADLLRERVRSVAAQMGVSEQTARGYLTTDLLRQLAREMAVQLVDEHPGANLRALRRTVSLDRTGLGRLLRGLATSARILAAGEDHDRSDECLGLLFDVGIFVPDTPADDSAAVLVPPAALTRAARLLNTAADALLTGSNPDQLTAAEAADLSAGIMVDVRWMRELAATQSQGDV</sequence>
<evidence type="ECO:0000313" key="1">
    <source>
        <dbReference type="EMBL" id="SFF45310.1"/>
    </source>
</evidence>
<dbReference type="STRING" id="1798228.SAMN05216574_1146"/>
<proteinExistence type="predicted"/>
<dbReference type="RefSeq" id="WP_092201321.1">
    <property type="nucleotide sequence ID" value="NZ_FOND01000014.1"/>
</dbReference>
<dbReference type="OrthoDB" id="3788709at2"/>
<keyword evidence="2" id="KW-1185">Reference proteome</keyword>
<gene>
    <name evidence="1" type="ORF">SAMN05216574_1146</name>
</gene>
<protein>
    <submittedName>
        <fullName evidence="1">Uncharacterized protein</fullName>
    </submittedName>
</protein>
<evidence type="ECO:0000313" key="2">
    <source>
        <dbReference type="Proteomes" id="UP000198589"/>
    </source>
</evidence>
<name>A0A1I2IUA2_9ACTN</name>
<accession>A0A1I2IUA2</accession>
<dbReference type="EMBL" id="FOND01000014">
    <property type="protein sequence ID" value="SFF45310.1"/>
    <property type="molecule type" value="Genomic_DNA"/>
</dbReference>
<dbReference type="AlphaFoldDB" id="A0A1I2IUA2"/>
<organism evidence="1 2">
    <name type="scientific">Blastococcus tunisiensis</name>
    <dbReference type="NCBI Taxonomy" id="1798228"/>
    <lineage>
        <taxon>Bacteria</taxon>
        <taxon>Bacillati</taxon>
        <taxon>Actinomycetota</taxon>
        <taxon>Actinomycetes</taxon>
        <taxon>Geodermatophilales</taxon>
        <taxon>Geodermatophilaceae</taxon>
        <taxon>Blastococcus</taxon>
    </lineage>
</organism>
<reference evidence="2" key="1">
    <citation type="submission" date="2016-10" db="EMBL/GenBank/DDBJ databases">
        <authorList>
            <person name="Varghese N."/>
            <person name="Submissions S."/>
        </authorList>
    </citation>
    <scope>NUCLEOTIDE SEQUENCE [LARGE SCALE GENOMIC DNA]</scope>
    <source>
        <strain evidence="2">DSM 46838</strain>
    </source>
</reference>